<dbReference type="RefSeq" id="WP_192031698.1">
    <property type="nucleotide sequence ID" value="NZ_JACYTR010000112.1"/>
</dbReference>
<accession>A0AAW3ZW86</accession>
<name>A0AAW3ZW86_9GAMM</name>
<reference evidence="1 2" key="1">
    <citation type="submission" date="2020-09" db="EMBL/GenBank/DDBJ databases">
        <title>Pseudoxanthomonas sp. CAU 1598 isolated from sand of Yaerae Beach.</title>
        <authorList>
            <person name="Kim W."/>
        </authorList>
    </citation>
    <scope>NUCLEOTIDE SEQUENCE [LARGE SCALE GENOMIC DNA]</scope>
    <source>
        <strain evidence="1 2">CAU 1598</strain>
    </source>
</reference>
<dbReference type="AlphaFoldDB" id="A0AAW3ZW86"/>
<dbReference type="Proteomes" id="UP000613768">
    <property type="component" value="Unassembled WGS sequence"/>
</dbReference>
<evidence type="ECO:0000313" key="2">
    <source>
        <dbReference type="Proteomes" id="UP000613768"/>
    </source>
</evidence>
<sequence>MTDDELDALFADAAEYCEAQRQRLVATWGVDDAGRWDADLASGDIRFVTAAGLGLRGSVALLGTLKDGIWKWGWANESLPEAVRSGSCFMQELAERTGLSIFAEVAWRCTDEQAQGIAELACFAVEGDCPYRMHSRGVDIYCVVVSLAEEPAEGT</sequence>
<gene>
    <name evidence="1" type="ORF">IFO71_21255</name>
</gene>
<keyword evidence="2" id="KW-1185">Reference proteome</keyword>
<evidence type="ECO:0000313" key="1">
    <source>
        <dbReference type="EMBL" id="MBD8528281.1"/>
    </source>
</evidence>
<organism evidence="1 2">
    <name type="scientific">Pseudomarimonas arenosa</name>
    <dbReference type="NCBI Taxonomy" id="2774145"/>
    <lineage>
        <taxon>Bacteria</taxon>
        <taxon>Pseudomonadati</taxon>
        <taxon>Pseudomonadota</taxon>
        <taxon>Gammaproteobacteria</taxon>
        <taxon>Lysobacterales</taxon>
        <taxon>Lysobacteraceae</taxon>
        <taxon>Pseudomarimonas</taxon>
    </lineage>
</organism>
<proteinExistence type="predicted"/>
<dbReference type="Pfam" id="PF21813">
    <property type="entry name" value="DUF6882"/>
    <property type="match status" value="1"/>
</dbReference>
<dbReference type="EMBL" id="JACYTR010000112">
    <property type="protein sequence ID" value="MBD8528281.1"/>
    <property type="molecule type" value="Genomic_DNA"/>
</dbReference>
<evidence type="ECO:0008006" key="3">
    <source>
        <dbReference type="Google" id="ProtNLM"/>
    </source>
</evidence>
<protein>
    <recommendedName>
        <fullName evidence="3">GNAT family N-acetyltransferase</fullName>
    </recommendedName>
</protein>
<comment type="caution">
    <text evidence="1">The sequence shown here is derived from an EMBL/GenBank/DDBJ whole genome shotgun (WGS) entry which is preliminary data.</text>
</comment>
<dbReference type="InterPro" id="IPR049249">
    <property type="entry name" value="DUF6882"/>
</dbReference>